<dbReference type="PRINTS" id="PR00377">
    <property type="entry name" value="IMPHPHTASES"/>
</dbReference>
<dbReference type="InterPro" id="IPR000760">
    <property type="entry name" value="Inositol_monophosphatase-like"/>
</dbReference>
<feature type="binding site" evidence="9">
    <location>
        <position position="88"/>
    </location>
    <ligand>
        <name>Mg(2+)</name>
        <dbReference type="ChEBI" id="CHEBI:18420"/>
        <label>1</label>
        <note>catalytic</note>
    </ligand>
</feature>
<evidence type="ECO:0000256" key="7">
    <source>
        <dbReference type="ARBA" id="ARBA00022801"/>
    </source>
</evidence>
<dbReference type="PROSITE" id="PS00630">
    <property type="entry name" value="IMP_2"/>
    <property type="match status" value="1"/>
</dbReference>
<dbReference type="PRINTS" id="PR01959">
    <property type="entry name" value="SBIMPHPHTASE"/>
</dbReference>
<dbReference type="InterPro" id="IPR022337">
    <property type="entry name" value="Inositol_monophosphatase_SuhB"/>
</dbReference>
<evidence type="ECO:0000256" key="1">
    <source>
        <dbReference type="ARBA" id="ARBA00001033"/>
    </source>
</evidence>
<dbReference type="AlphaFoldDB" id="A0A2S9Q5Y4"/>
<dbReference type="Gene3D" id="3.40.190.80">
    <property type="match status" value="1"/>
</dbReference>
<evidence type="ECO:0000256" key="9">
    <source>
        <dbReference type="PIRSR" id="PIRSR600760-2"/>
    </source>
</evidence>
<dbReference type="InterPro" id="IPR020583">
    <property type="entry name" value="Inositol_monoP_metal-BS"/>
</dbReference>
<gene>
    <name evidence="11" type="ORF">C5L14_26365</name>
</gene>
<dbReference type="PANTHER" id="PTHR20854:SF4">
    <property type="entry name" value="INOSITOL-1-MONOPHOSPHATASE-RELATED"/>
    <property type="match status" value="1"/>
</dbReference>
<sequence>MLRSPLMNVMVAAVLKAGKGLKRDFGELENLQVSAKGPGDFVSVADKKAERTLHQELERARPGYGFVMEETGVVEGADKTHRWHIDPLDGTTNFLHGVPFFAVSVALEREGLLVAGVVYNPATEDLFVAERGKGAFHNERRIRVSGRRLMEDSMVGMSLARLGRGQHQTNLADLGAVMGKVAGVRNFGATALDLAYVASGRLDGLASRWLSSWDLAAGIVLVREAGGFVTDIRGGDTMLDTGDTVAGNEAIHKGLLGLFAKA</sequence>
<evidence type="ECO:0000256" key="10">
    <source>
        <dbReference type="RuleBase" id="RU364068"/>
    </source>
</evidence>
<evidence type="ECO:0000256" key="4">
    <source>
        <dbReference type="ARBA" id="ARBA00013106"/>
    </source>
</evidence>
<comment type="catalytic activity">
    <reaction evidence="1 10">
        <text>a myo-inositol phosphate + H2O = myo-inositol + phosphate</text>
        <dbReference type="Rhea" id="RHEA:24056"/>
        <dbReference type="ChEBI" id="CHEBI:15377"/>
        <dbReference type="ChEBI" id="CHEBI:17268"/>
        <dbReference type="ChEBI" id="CHEBI:43474"/>
        <dbReference type="ChEBI" id="CHEBI:84139"/>
        <dbReference type="EC" id="3.1.3.25"/>
    </reaction>
</comment>
<dbReference type="SUPFAM" id="SSF56655">
    <property type="entry name" value="Carbohydrate phosphatase"/>
    <property type="match status" value="1"/>
</dbReference>
<evidence type="ECO:0000256" key="5">
    <source>
        <dbReference type="ARBA" id="ARBA00019784"/>
    </source>
</evidence>
<dbReference type="GO" id="GO:0008934">
    <property type="term" value="F:inositol monophosphate 1-phosphatase activity"/>
    <property type="evidence" value="ECO:0007669"/>
    <property type="project" value="InterPro"/>
</dbReference>
<feature type="binding site" evidence="9">
    <location>
        <position position="86"/>
    </location>
    <ligand>
        <name>Mg(2+)</name>
        <dbReference type="ChEBI" id="CHEBI:18420"/>
        <label>1</label>
        <note>catalytic</note>
    </ligand>
</feature>
<accession>A0A2S9Q5Y4</accession>
<protein>
    <recommendedName>
        <fullName evidence="5 10">Inositol-1-monophosphatase</fullName>
        <ecNumber evidence="4 10">3.1.3.25</ecNumber>
    </recommendedName>
</protein>
<reference evidence="11 12" key="1">
    <citation type="submission" date="2018-02" db="EMBL/GenBank/DDBJ databases">
        <title>Whole genome sequencing of endophytic bacterium.</title>
        <authorList>
            <person name="Eedara R."/>
            <person name="Podile A.R."/>
        </authorList>
    </citation>
    <scope>NUCLEOTIDE SEQUENCE [LARGE SCALE GENOMIC DNA]</scope>
    <source>
        <strain evidence="11 12">RP1T</strain>
    </source>
</reference>
<comment type="similarity">
    <text evidence="3 10">Belongs to the inositol monophosphatase superfamily.</text>
</comment>
<evidence type="ECO:0000256" key="8">
    <source>
        <dbReference type="ARBA" id="ARBA00022842"/>
    </source>
</evidence>
<dbReference type="InterPro" id="IPR020550">
    <property type="entry name" value="Inositol_monophosphatase_CS"/>
</dbReference>
<dbReference type="PANTHER" id="PTHR20854">
    <property type="entry name" value="INOSITOL MONOPHOSPHATASE"/>
    <property type="match status" value="1"/>
</dbReference>
<name>A0A2S9Q5Y4_9HYPH</name>
<dbReference type="FunFam" id="3.30.540.10:FF:000003">
    <property type="entry name" value="Inositol-1-monophosphatase"/>
    <property type="match status" value="1"/>
</dbReference>
<dbReference type="Gene3D" id="3.30.540.10">
    <property type="entry name" value="Fructose-1,6-Bisphosphatase, subunit A, domain 1"/>
    <property type="match status" value="1"/>
</dbReference>
<organism evidence="11 12">
    <name type="scientific">Labrys okinawensis</name>
    <dbReference type="NCBI Taxonomy" id="346911"/>
    <lineage>
        <taxon>Bacteria</taxon>
        <taxon>Pseudomonadati</taxon>
        <taxon>Pseudomonadota</taxon>
        <taxon>Alphaproteobacteria</taxon>
        <taxon>Hyphomicrobiales</taxon>
        <taxon>Xanthobacteraceae</taxon>
        <taxon>Labrys</taxon>
    </lineage>
</organism>
<dbReference type="GO" id="GO:0007165">
    <property type="term" value="P:signal transduction"/>
    <property type="evidence" value="ECO:0007669"/>
    <property type="project" value="TreeGrafter"/>
</dbReference>
<dbReference type="GO" id="GO:0046854">
    <property type="term" value="P:phosphatidylinositol phosphate biosynthetic process"/>
    <property type="evidence" value="ECO:0007669"/>
    <property type="project" value="InterPro"/>
</dbReference>
<proteinExistence type="inferred from homology"/>
<dbReference type="EMBL" id="PUEJ01000012">
    <property type="protein sequence ID" value="PRH84730.1"/>
    <property type="molecule type" value="Genomic_DNA"/>
</dbReference>
<evidence type="ECO:0000256" key="6">
    <source>
        <dbReference type="ARBA" id="ARBA00022723"/>
    </source>
</evidence>
<dbReference type="EC" id="3.1.3.25" evidence="4 10"/>
<feature type="binding site" evidence="9">
    <location>
        <position position="69"/>
    </location>
    <ligand>
        <name>Mg(2+)</name>
        <dbReference type="ChEBI" id="CHEBI:18420"/>
        <label>1</label>
        <note>catalytic</note>
    </ligand>
</feature>
<dbReference type="InterPro" id="IPR033942">
    <property type="entry name" value="IMPase"/>
</dbReference>
<keyword evidence="7 10" id="KW-0378">Hydrolase</keyword>
<feature type="binding site" evidence="9">
    <location>
        <position position="89"/>
    </location>
    <ligand>
        <name>Mg(2+)</name>
        <dbReference type="ChEBI" id="CHEBI:18420"/>
        <label>1</label>
        <note>catalytic</note>
    </ligand>
</feature>
<comment type="caution">
    <text evidence="11">The sequence shown here is derived from an EMBL/GenBank/DDBJ whole genome shotgun (WGS) entry which is preliminary data.</text>
</comment>
<keyword evidence="8 9" id="KW-0460">Magnesium</keyword>
<dbReference type="Proteomes" id="UP000237682">
    <property type="component" value="Unassembled WGS sequence"/>
</dbReference>
<keyword evidence="6 9" id="KW-0479">Metal-binding</keyword>
<dbReference type="GO" id="GO:0006020">
    <property type="term" value="P:inositol metabolic process"/>
    <property type="evidence" value="ECO:0007669"/>
    <property type="project" value="TreeGrafter"/>
</dbReference>
<evidence type="ECO:0000256" key="3">
    <source>
        <dbReference type="ARBA" id="ARBA00009759"/>
    </source>
</evidence>
<evidence type="ECO:0000313" key="11">
    <source>
        <dbReference type="EMBL" id="PRH84730.1"/>
    </source>
</evidence>
<keyword evidence="12" id="KW-1185">Reference proteome</keyword>
<dbReference type="RefSeq" id="WP_105865052.1">
    <property type="nucleotide sequence ID" value="NZ_PUEJ01000012.1"/>
</dbReference>
<dbReference type="OrthoDB" id="9785695at2"/>
<dbReference type="CDD" id="cd01639">
    <property type="entry name" value="IMPase"/>
    <property type="match status" value="1"/>
</dbReference>
<dbReference type="GO" id="GO:0046872">
    <property type="term" value="F:metal ion binding"/>
    <property type="evidence" value="ECO:0007669"/>
    <property type="project" value="UniProtKB-KW"/>
</dbReference>
<comment type="cofactor">
    <cofactor evidence="2 9 10">
        <name>Mg(2+)</name>
        <dbReference type="ChEBI" id="CHEBI:18420"/>
    </cofactor>
</comment>
<dbReference type="PROSITE" id="PS00629">
    <property type="entry name" value="IMP_1"/>
    <property type="match status" value="1"/>
</dbReference>
<dbReference type="Pfam" id="PF00459">
    <property type="entry name" value="Inositol_P"/>
    <property type="match status" value="1"/>
</dbReference>
<evidence type="ECO:0000256" key="2">
    <source>
        <dbReference type="ARBA" id="ARBA00001946"/>
    </source>
</evidence>
<evidence type="ECO:0000313" key="12">
    <source>
        <dbReference type="Proteomes" id="UP000237682"/>
    </source>
</evidence>
<feature type="binding site" evidence="9">
    <location>
        <position position="214"/>
    </location>
    <ligand>
        <name>Mg(2+)</name>
        <dbReference type="ChEBI" id="CHEBI:18420"/>
        <label>1</label>
        <note>catalytic</note>
    </ligand>
</feature>